<accession>A0A4S2LPZ2</accession>
<dbReference type="Gene3D" id="3.40.50.300">
    <property type="entry name" value="P-loop containing nucleotide triphosphate hydrolases"/>
    <property type="match status" value="1"/>
</dbReference>
<dbReference type="AlphaFoldDB" id="A0A4S2LPZ2"/>
<sequence>MDFSTVVEDLQNSSLSCPGELDLWLILSHNTASHEPLLSELIRRSLNPVRRPLLGPAGDPGAPANTSPMHKCILFCTHKSPRFYQQLLSSAILGRDQYCSLSTVDVGDVVRQSLTEDCKEVPGFMSQEFSSNLWRYISDKSNEFAETVKQSPTCVATLIVDNLTCLFDLGLNARQIDRLLVQWSRSQLRLLIGCHVGQDFQDESLPEHDHTLVHCLETWKNRAPVVLEVRPLETGYTTSLDGELMVHEPWNSKQLGQPRSRRNYHYRYEGRRVLCYPLGTSKLVT</sequence>
<proteinExistence type="predicted"/>
<keyword evidence="2" id="KW-1185">Reference proteome</keyword>
<evidence type="ECO:0000313" key="2">
    <source>
        <dbReference type="Proteomes" id="UP000308267"/>
    </source>
</evidence>
<dbReference type="EMBL" id="SJOL01007224">
    <property type="protein sequence ID" value="TGZ63309.1"/>
    <property type="molecule type" value="Genomic_DNA"/>
</dbReference>
<gene>
    <name evidence="1" type="ORF">CRM22_006979</name>
</gene>
<dbReference type="OrthoDB" id="9995306at2759"/>
<comment type="caution">
    <text evidence="1">The sequence shown here is derived from an EMBL/GenBank/DDBJ whole genome shotgun (WGS) entry which is preliminary data.</text>
</comment>
<name>A0A4S2LPZ2_OPIFE</name>
<reference evidence="1 2" key="1">
    <citation type="journal article" date="2019" name="BMC Genomics">
        <title>New insights from Opisthorchis felineus genome: update on genomics of the epidemiologically important liver flukes.</title>
        <authorList>
            <person name="Ershov N.I."/>
            <person name="Mordvinov V.A."/>
            <person name="Prokhortchouk E.B."/>
            <person name="Pakharukova M.Y."/>
            <person name="Gunbin K.V."/>
            <person name="Ustyantsev K."/>
            <person name="Genaev M.A."/>
            <person name="Blinov A.G."/>
            <person name="Mazur A."/>
            <person name="Boulygina E."/>
            <person name="Tsygankova S."/>
            <person name="Khrameeva E."/>
            <person name="Chekanov N."/>
            <person name="Fan G."/>
            <person name="Xiao A."/>
            <person name="Zhang H."/>
            <person name="Xu X."/>
            <person name="Yang H."/>
            <person name="Solovyev V."/>
            <person name="Lee S.M."/>
            <person name="Liu X."/>
            <person name="Afonnikov D.A."/>
            <person name="Skryabin K.G."/>
        </authorList>
    </citation>
    <scope>NUCLEOTIDE SEQUENCE [LARGE SCALE GENOMIC DNA]</scope>
    <source>
        <strain evidence="1">AK-0245</strain>
        <tissue evidence="1">Whole organism</tissue>
    </source>
</reference>
<evidence type="ECO:0000313" key="1">
    <source>
        <dbReference type="EMBL" id="TGZ63309.1"/>
    </source>
</evidence>
<dbReference type="Proteomes" id="UP000308267">
    <property type="component" value="Unassembled WGS sequence"/>
</dbReference>
<dbReference type="InterPro" id="IPR027417">
    <property type="entry name" value="P-loop_NTPase"/>
</dbReference>
<organism evidence="1 2">
    <name type="scientific">Opisthorchis felineus</name>
    <dbReference type="NCBI Taxonomy" id="147828"/>
    <lineage>
        <taxon>Eukaryota</taxon>
        <taxon>Metazoa</taxon>
        <taxon>Spiralia</taxon>
        <taxon>Lophotrochozoa</taxon>
        <taxon>Platyhelminthes</taxon>
        <taxon>Trematoda</taxon>
        <taxon>Digenea</taxon>
        <taxon>Opisthorchiida</taxon>
        <taxon>Opisthorchiata</taxon>
        <taxon>Opisthorchiidae</taxon>
        <taxon>Opisthorchis</taxon>
    </lineage>
</organism>
<protein>
    <recommendedName>
        <fullName evidence="3">Elongator complex protein 6</fullName>
    </recommendedName>
</protein>
<evidence type="ECO:0008006" key="3">
    <source>
        <dbReference type="Google" id="ProtNLM"/>
    </source>
</evidence>